<proteinExistence type="predicted"/>
<reference evidence="2" key="1">
    <citation type="journal article" date="2012" name="PLoS Genet.">
        <title>The genomes of the fungal plant pathogens Cladosporium fulvum and Dothistroma septosporum reveal adaptation to different hosts and lifestyles but also signatures of common ancestry.</title>
        <authorList>
            <person name="de Wit P.J.G.M."/>
            <person name="van der Burgt A."/>
            <person name="Oekmen B."/>
            <person name="Stergiopoulos I."/>
            <person name="Abd-Elsalam K.A."/>
            <person name="Aerts A.L."/>
            <person name="Bahkali A.H."/>
            <person name="Beenen H.G."/>
            <person name="Chettri P."/>
            <person name="Cox M.P."/>
            <person name="Datema E."/>
            <person name="de Vries R.P."/>
            <person name="Dhillon B."/>
            <person name="Ganley A.R."/>
            <person name="Griffiths S.A."/>
            <person name="Guo Y."/>
            <person name="Hamelin R.C."/>
            <person name="Henrissat B."/>
            <person name="Kabir M.S."/>
            <person name="Jashni M.K."/>
            <person name="Kema G."/>
            <person name="Klaubauf S."/>
            <person name="Lapidus A."/>
            <person name="Levasseur A."/>
            <person name="Lindquist E."/>
            <person name="Mehrabi R."/>
            <person name="Ohm R.A."/>
            <person name="Owen T.J."/>
            <person name="Salamov A."/>
            <person name="Schwelm A."/>
            <person name="Schijlen E."/>
            <person name="Sun H."/>
            <person name="van den Burg H.A."/>
            <person name="van Ham R.C.H.J."/>
            <person name="Zhang S."/>
            <person name="Goodwin S.B."/>
            <person name="Grigoriev I.V."/>
            <person name="Collemare J."/>
            <person name="Bradshaw R.E."/>
        </authorList>
    </citation>
    <scope>NUCLEOTIDE SEQUENCE [LARGE SCALE GENOMIC DNA]</scope>
    <source>
        <strain evidence="2">NZE10 / CBS 128990</strain>
    </source>
</reference>
<keyword evidence="2" id="KW-1185">Reference proteome</keyword>
<protein>
    <submittedName>
        <fullName evidence="1">Uncharacterized protein</fullName>
    </submittedName>
</protein>
<dbReference type="AlphaFoldDB" id="N1Q3C3"/>
<name>N1Q3C3_DOTSN</name>
<dbReference type="HOGENOM" id="CLU_3032309_0_0_1"/>
<reference evidence="1 2" key="2">
    <citation type="journal article" date="2012" name="PLoS Pathog.">
        <title>Diverse lifestyles and strategies of plant pathogenesis encoded in the genomes of eighteen Dothideomycetes fungi.</title>
        <authorList>
            <person name="Ohm R.A."/>
            <person name="Feau N."/>
            <person name="Henrissat B."/>
            <person name="Schoch C.L."/>
            <person name="Horwitz B.A."/>
            <person name="Barry K.W."/>
            <person name="Condon B.J."/>
            <person name="Copeland A.C."/>
            <person name="Dhillon B."/>
            <person name="Glaser F."/>
            <person name="Hesse C.N."/>
            <person name="Kosti I."/>
            <person name="LaButti K."/>
            <person name="Lindquist E.A."/>
            <person name="Lucas S."/>
            <person name="Salamov A.A."/>
            <person name="Bradshaw R.E."/>
            <person name="Ciuffetti L."/>
            <person name="Hamelin R.C."/>
            <person name="Kema G.H.J."/>
            <person name="Lawrence C."/>
            <person name="Scott J.A."/>
            <person name="Spatafora J.W."/>
            <person name="Turgeon B.G."/>
            <person name="de Wit P.J.G.M."/>
            <person name="Zhong S."/>
            <person name="Goodwin S.B."/>
            <person name="Grigoriev I.V."/>
        </authorList>
    </citation>
    <scope>NUCLEOTIDE SEQUENCE [LARGE SCALE GENOMIC DNA]</scope>
    <source>
        <strain evidence="2">NZE10 / CBS 128990</strain>
    </source>
</reference>
<evidence type="ECO:0000313" key="2">
    <source>
        <dbReference type="Proteomes" id="UP000016933"/>
    </source>
</evidence>
<dbReference type="EMBL" id="KB446535">
    <property type="protein sequence ID" value="EME48969.1"/>
    <property type="molecule type" value="Genomic_DNA"/>
</dbReference>
<accession>N1Q3C3</accession>
<gene>
    <name evidence="1" type="ORF">DOTSEDRAFT_67872</name>
</gene>
<sequence length="55" mass="6366">MTMQSARAALRHCGQLRPLANLQDTMCIRELLCRWTGSSYRDDALEGAKLHQYER</sequence>
<dbReference type="Proteomes" id="UP000016933">
    <property type="component" value="Unassembled WGS sequence"/>
</dbReference>
<organism evidence="1 2">
    <name type="scientific">Dothistroma septosporum (strain NZE10 / CBS 128990)</name>
    <name type="common">Red band needle blight fungus</name>
    <name type="synonym">Mycosphaerella pini</name>
    <dbReference type="NCBI Taxonomy" id="675120"/>
    <lineage>
        <taxon>Eukaryota</taxon>
        <taxon>Fungi</taxon>
        <taxon>Dikarya</taxon>
        <taxon>Ascomycota</taxon>
        <taxon>Pezizomycotina</taxon>
        <taxon>Dothideomycetes</taxon>
        <taxon>Dothideomycetidae</taxon>
        <taxon>Mycosphaerellales</taxon>
        <taxon>Mycosphaerellaceae</taxon>
        <taxon>Dothistroma</taxon>
    </lineage>
</organism>
<evidence type="ECO:0000313" key="1">
    <source>
        <dbReference type="EMBL" id="EME48969.1"/>
    </source>
</evidence>